<evidence type="ECO:0000313" key="3">
    <source>
        <dbReference type="Proteomes" id="UP001649381"/>
    </source>
</evidence>
<dbReference type="RefSeq" id="WP_236335963.1">
    <property type="nucleotide sequence ID" value="NZ_JAKIJS010000001.1"/>
</dbReference>
<evidence type="ECO:0000313" key="2">
    <source>
        <dbReference type="EMBL" id="MCF6138640.1"/>
    </source>
</evidence>
<feature type="domain" description="NERD" evidence="1">
    <location>
        <begin position="23"/>
        <end position="139"/>
    </location>
</feature>
<dbReference type="Pfam" id="PF08378">
    <property type="entry name" value="NERD"/>
    <property type="match status" value="1"/>
</dbReference>
<comment type="caution">
    <text evidence="2">The sequence shown here is derived from an EMBL/GenBank/DDBJ whole genome shotgun (WGS) entry which is preliminary data.</text>
</comment>
<sequence>MRRITPDHPARPIAEGWLETSRSGEWGERSLDYYLSFLGDNKYLIFDGTRLSSGKYFFQMDTLLVHPTFFILMEVKNLAGSLLFDTDQNQLIQQIADKEVIHKDPIQQVEHQHFQLIQWLRSKGFSDQIPINSFVVVANNKAKIIPNNNEELLRKKVIRNTKILDTINDLHATYKQEWFSAKELINLKRKIIQFHTPYHPDILSKLNIPKEKLTSGVQCPKCLAIPMQRARSKWICPQCKTISPQAHLDALRDYFLLCGKSISNQQLRSFLQIPSRTTSYRFLSSLNLKHMGTGKNRSYILSSLWPKYRS</sequence>
<reference evidence="2 3" key="1">
    <citation type="submission" date="2022-01" db="EMBL/GenBank/DDBJ databases">
        <title>Alkalihalobacillus sp. EGI L200015, a novel bacterium isolated from a salt lake sediment.</title>
        <authorList>
            <person name="Gao L."/>
            <person name="Fang B.-Z."/>
            <person name="Li W.-J."/>
        </authorList>
    </citation>
    <scope>NUCLEOTIDE SEQUENCE [LARGE SCALE GENOMIC DNA]</scope>
    <source>
        <strain evidence="2 3">KCTC 12718</strain>
    </source>
</reference>
<dbReference type="EMBL" id="JAKIJS010000001">
    <property type="protein sequence ID" value="MCF6138640.1"/>
    <property type="molecule type" value="Genomic_DNA"/>
</dbReference>
<accession>A0ABS9H4N2</accession>
<proteinExistence type="predicted"/>
<evidence type="ECO:0000259" key="1">
    <source>
        <dbReference type="PROSITE" id="PS50965"/>
    </source>
</evidence>
<gene>
    <name evidence="2" type="ORF">L2716_12955</name>
</gene>
<protein>
    <submittedName>
        <fullName evidence="2">NERD domain-containing protein</fullName>
    </submittedName>
</protein>
<dbReference type="InterPro" id="IPR011528">
    <property type="entry name" value="NERD"/>
</dbReference>
<name>A0ABS9H4N2_9BACL</name>
<dbReference type="Proteomes" id="UP001649381">
    <property type="component" value="Unassembled WGS sequence"/>
</dbReference>
<keyword evidence="3" id="KW-1185">Reference proteome</keyword>
<organism evidence="2 3">
    <name type="scientific">Pseudalkalibacillus berkeleyi</name>
    <dbReference type="NCBI Taxonomy" id="1069813"/>
    <lineage>
        <taxon>Bacteria</taxon>
        <taxon>Bacillati</taxon>
        <taxon>Bacillota</taxon>
        <taxon>Bacilli</taxon>
        <taxon>Bacillales</taxon>
        <taxon>Fictibacillaceae</taxon>
        <taxon>Pseudalkalibacillus</taxon>
    </lineage>
</organism>
<dbReference type="PROSITE" id="PS50965">
    <property type="entry name" value="NERD"/>
    <property type="match status" value="1"/>
</dbReference>